<sequence length="349" mass="35131">MPPLRGARVLSLLLYVAAGCRVLLPAAPTNRAAAATLPDPLDPALVYPSAVTGGTIPAFPEQSDTVTSATCPLAPAPSLLPAVRSSCTTANDDALPPRLLCCPALTAWLLASYAPAALVQRPAARSASRAVDMPVPPDDAEACAGAADRALRAGGAALPPAPGGGNGTATCDVAFCYCGVRLRRMACGPPPPAQGGGGAGAPADDVARRMERDCARPGVPGCSKCLSALTTIKPNRGGAGGPAGKKKQAAGHPSENDRDCQLMGIMWLLQRNATRYGAMATAVIQALMAVDEASVAAAGPSAACSLPVDDMPLPAEYAQLNGAGGASGACCFHMILLLGILSFRLVYSL</sequence>
<dbReference type="AlphaFoldDB" id="A0AAV5EH94"/>
<evidence type="ECO:0000256" key="3">
    <source>
        <dbReference type="SAM" id="SignalP"/>
    </source>
</evidence>
<evidence type="ECO:0000256" key="1">
    <source>
        <dbReference type="SAM" id="MobiDB-lite"/>
    </source>
</evidence>
<feature type="transmembrane region" description="Helical" evidence="2">
    <location>
        <begin position="326"/>
        <end position="347"/>
    </location>
</feature>
<evidence type="ECO:0000313" key="5">
    <source>
        <dbReference type="Proteomes" id="UP001054889"/>
    </source>
</evidence>
<dbReference type="InterPro" id="IPR040376">
    <property type="entry name" value="At4g28100-like"/>
</dbReference>
<evidence type="ECO:0000313" key="4">
    <source>
        <dbReference type="EMBL" id="GJN22010.1"/>
    </source>
</evidence>
<dbReference type="Proteomes" id="UP001054889">
    <property type="component" value="Unassembled WGS sequence"/>
</dbReference>
<keyword evidence="2" id="KW-0472">Membrane</keyword>
<comment type="caution">
    <text evidence="4">The sequence shown here is derived from an EMBL/GenBank/DDBJ whole genome shotgun (WGS) entry which is preliminary data.</text>
</comment>
<protein>
    <recommendedName>
        <fullName evidence="6">SPARK domain-containing protein</fullName>
    </recommendedName>
</protein>
<keyword evidence="3" id="KW-0732">Signal</keyword>
<dbReference type="EMBL" id="BQKI01000075">
    <property type="protein sequence ID" value="GJN22010.1"/>
    <property type="molecule type" value="Genomic_DNA"/>
</dbReference>
<name>A0AAV5EH94_ELECO</name>
<dbReference type="PANTHER" id="PTHR34056">
    <property type="entry name" value="GPI-ANCHORED PROTEIN"/>
    <property type="match status" value="1"/>
</dbReference>
<feature type="signal peptide" evidence="3">
    <location>
        <begin position="1"/>
        <end position="19"/>
    </location>
</feature>
<gene>
    <name evidence="4" type="primary">gb09536</name>
    <name evidence="4" type="ORF">PR202_gb09536</name>
</gene>
<keyword evidence="5" id="KW-1185">Reference proteome</keyword>
<accession>A0AAV5EH94</accession>
<feature type="region of interest" description="Disordered" evidence="1">
    <location>
        <begin position="236"/>
        <end position="256"/>
    </location>
</feature>
<evidence type="ECO:0000256" key="2">
    <source>
        <dbReference type="SAM" id="Phobius"/>
    </source>
</evidence>
<organism evidence="4 5">
    <name type="scientific">Eleusine coracana subsp. coracana</name>
    <dbReference type="NCBI Taxonomy" id="191504"/>
    <lineage>
        <taxon>Eukaryota</taxon>
        <taxon>Viridiplantae</taxon>
        <taxon>Streptophyta</taxon>
        <taxon>Embryophyta</taxon>
        <taxon>Tracheophyta</taxon>
        <taxon>Spermatophyta</taxon>
        <taxon>Magnoliopsida</taxon>
        <taxon>Liliopsida</taxon>
        <taxon>Poales</taxon>
        <taxon>Poaceae</taxon>
        <taxon>PACMAD clade</taxon>
        <taxon>Chloridoideae</taxon>
        <taxon>Cynodonteae</taxon>
        <taxon>Eleusininae</taxon>
        <taxon>Eleusine</taxon>
    </lineage>
</organism>
<keyword evidence="2" id="KW-0812">Transmembrane</keyword>
<evidence type="ECO:0008006" key="6">
    <source>
        <dbReference type="Google" id="ProtNLM"/>
    </source>
</evidence>
<dbReference type="PROSITE" id="PS51257">
    <property type="entry name" value="PROKAR_LIPOPROTEIN"/>
    <property type="match status" value="1"/>
</dbReference>
<keyword evidence="2" id="KW-1133">Transmembrane helix</keyword>
<reference evidence="4" key="2">
    <citation type="submission" date="2021-12" db="EMBL/GenBank/DDBJ databases">
        <title>Resequencing data analysis of finger millet.</title>
        <authorList>
            <person name="Hatakeyama M."/>
            <person name="Aluri S."/>
            <person name="Balachadran M.T."/>
            <person name="Sivarajan S.R."/>
            <person name="Poveda L."/>
            <person name="Shimizu-Inatsugi R."/>
            <person name="Schlapbach R."/>
            <person name="Sreeman S.M."/>
            <person name="Shimizu K.K."/>
        </authorList>
    </citation>
    <scope>NUCLEOTIDE SEQUENCE</scope>
</reference>
<feature type="chain" id="PRO_5043652305" description="SPARK domain-containing protein" evidence="3">
    <location>
        <begin position="20"/>
        <end position="349"/>
    </location>
</feature>
<reference evidence="4" key="1">
    <citation type="journal article" date="2018" name="DNA Res.">
        <title>Multiple hybrid de novo genome assembly of finger millet, an orphan allotetraploid crop.</title>
        <authorList>
            <person name="Hatakeyama M."/>
            <person name="Aluri S."/>
            <person name="Balachadran M.T."/>
            <person name="Sivarajan S.R."/>
            <person name="Patrignani A."/>
            <person name="Gruter S."/>
            <person name="Poveda L."/>
            <person name="Shimizu-Inatsugi R."/>
            <person name="Baeten J."/>
            <person name="Francoijs K.J."/>
            <person name="Nataraja K.N."/>
            <person name="Reddy Y.A.N."/>
            <person name="Phadnis S."/>
            <person name="Ravikumar R.L."/>
            <person name="Schlapbach R."/>
            <person name="Sreeman S.M."/>
            <person name="Shimizu K.K."/>
        </authorList>
    </citation>
    <scope>NUCLEOTIDE SEQUENCE</scope>
</reference>
<dbReference type="PANTHER" id="PTHR34056:SF4">
    <property type="entry name" value="OS02G0710700 PROTEIN"/>
    <property type="match status" value="1"/>
</dbReference>
<proteinExistence type="predicted"/>